<reference evidence="8 9" key="1">
    <citation type="submission" date="2014-09" db="EMBL/GenBank/DDBJ databases">
        <authorList>
            <person name="Ellenberger Sabrina"/>
        </authorList>
    </citation>
    <scope>NUCLEOTIDE SEQUENCE [LARGE SCALE GENOMIC DNA]</scope>
    <source>
        <strain evidence="8 9">CBS 412.66</strain>
    </source>
</reference>
<organism evidence="8 9">
    <name type="scientific">Parasitella parasitica</name>
    <dbReference type="NCBI Taxonomy" id="35722"/>
    <lineage>
        <taxon>Eukaryota</taxon>
        <taxon>Fungi</taxon>
        <taxon>Fungi incertae sedis</taxon>
        <taxon>Mucoromycota</taxon>
        <taxon>Mucoromycotina</taxon>
        <taxon>Mucoromycetes</taxon>
        <taxon>Mucorales</taxon>
        <taxon>Mucorineae</taxon>
        <taxon>Mucoraceae</taxon>
        <taxon>Parasitella</taxon>
    </lineage>
</organism>
<dbReference type="GO" id="GO:0008270">
    <property type="term" value="F:zinc ion binding"/>
    <property type="evidence" value="ECO:0007669"/>
    <property type="project" value="UniProtKB-KW"/>
</dbReference>
<keyword evidence="9" id="KW-1185">Reference proteome</keyword>
<dbReference type="InterPro" id="IPR035896">
    <property type="entry name" value="AN1-like_Znf"/>
</dbReference>
<dbReference type="Pfam" id="PF25403">
    <property type="entry name" value="zf-C2H2_ZFAND2"/>
    <property type="match status" value="1"/>
</dbReference>
<name>A0A0B7NFH3_9FUNG</name>
<dbReference type="OrthoDB" id="431929at2759"/>
<keyword evidence="1" id="KW-0479">Metal-binding</keyword>
<evidence type="ECO:0000256" key="5">
    <source>
        <dbReference type="PROSITE-ProRule" id="PRU00449"/>
    </source>
</evidence>
<evidence type="ECO:0000256" key="6">
    <source>
        <dbReference type="SAM" id="MobiDB-lite"/>
    </source>
</evidence>
<dbReference type="PROSITE" id="PS51039">
    <property type="entry name" value="ZF_AN1"/>
    <property type="match status" value="1"/>
</dbReference>
<evidence type="ECO:0000259" key="7">
    <source>
        <dbReference type="PROSITE" id="PS51039"/>
    </source>
</evidence>
<dbReference type="Gene3D" id="4.10.1110.10">
    <property type="entry name" value="AN1-like Zinc finger"/>
    <property type="match status" value="1"/>
</dbReference>
<proteinExistence type="predicted"/>
<dbReference type="GO" id="GO:0045047">
    <property type="term" value="P:protein targeting to ER"/>
    <property type="evidence" value="ECO:0007669"/>
    <property type="project" value="TreeGrafter"/>
</dbReference>
<dbReference type="STRING" id="35722.A0A0B7NFH3"/>
<dbReference type="PANTHER" id="PTHR14677">
    <property type="entry name" value="ARSENITE INDUCUBLE RNA ASSOCIATED PROTEIN AIP-1-RELATED"/>
    <property type="match status" value="1"/>
</dbReference>
<keyword evidence="4" id="KW-0862">Zinc</keyword>
<evidence type="ECO:0000256" key="4">
    <source>
        <dbReference type="ARBA" id="ARBA00022833"/>
    </source>
</evidence>
<feature type="domain" description="AN1-type" evidence="7">
    <location>
        <begin position="71"/>
        <end position="119"/>
    </location>
</feature>
<dbReference type="Pfam" id="PF01428">
    <property type="entry name" value="zf-AN1"/>
    <property type="match status" value="1"/>
</dbReference>
<dbReference type="SUPFAM" id="SSF118310">
    <property type="entry name" value="AN1-like Zinc finger"/>
    <property type="match status" value="1"/>
</dbReference>
<dbReference type="AlphaFoldDB" id="A0A0B7NFH3"/>
<dbReference type="EMBL" id="LN731111">
    <property type="protein sequence ID" value="CEP14277.1"/>
    <property type="molecule type" value="Genomic_DNA"/>
</dbReference>
<accession>A0A0B7NFH3</accession>
<dbReference type="SMART" id="SM00154">
    <property type="entry name" value="ZnF_AN1"/>
    <property type="match status" value="1"/>
</dbReference>
<keyword evidence="3 5" id="KW-0863">Zinc-finger</keyword>
<keyword evidence="2" id="KW-0677">Repeat</keyword>
<feature type="compositionally biased region" description="Basic and acidic residues" evidence="6">
    <location>
        <begin position="143"/>
        <end position="153"/>
    </location>
</feature>
<evidence type="ECO:0000313" key="9">
    <source>
        <dbReference type="Proteomes" id="UP000054107"/>
    </source>
</evidence>
<gene>
    <name evidence="8" type="primary">PARPA_08446.1 scaffold 33036</name>
</gene>
<evidence type="ECO:0000256" key="1">
    <source>
        <dbReference type="ARBA" id="ARBA00022723"/>
    </source>
</evidence>
<dbReference type="Proteomes" id="UP000054107">
    <property type="component" value="Unassembled WGS sequence"/>
</dbReference>
<protein>
    <recommendedName>
        <fullName evidence="7">AN1-type domain-containing protein</fullName>
    </recommendedName>
</protein>
<dbReference type="InterPro" id="IPR057357">
    <property type="entry name" value="Znf-C2H2_ZFAND2A/B"/>
</dbReference>
<dbReference type="InterPro" id="IPR000058">
    <property type="entry name" value="Znf_AN1"/>
</dbReference>
<evidence type="ECO:0000256" key="3">
    <source>
        <dbReference type="ARBA" id="ARBA00022771"/>
    </source>
</evidence>
<dbReference type="GO" id="GO:0043161">
    <property type="term" value="P:proteasome-mediated ubiquitin-dependent protein catabolic process"/>
    <property type="evidence" value="ECO:0007669"/>
    <property type="project" value="TreeGrafter"/>
</dbReference>
<dbReference type="PANTHER" id="PTHR14677:SF20">
    <property type="entry name" value="ZINC FINGER AN1-TYPE CONTAINING 2A-RELATED"/>
    <property type="match status" value="1"/>
</dbReference>
<dbReference type="GO" id="GO:0005783">
    <property type="term" value="C:endoplasmic reticulum"/>
    <property type="evidence" value="ECO:0007669"/>
    <property type="project" value="TreeGrafter"/>
</dbReference>
<feature type="region of interest" description="Disordered" evidence="6">
    <location>
        <begin position="125"/>
        <end position="162"/>
    </location>
</feature>
<evidence type="ECO:0000256" key="2">
    <source>
        <dbReference type="ARBA" id="ARBA00022737"/>
    </source>
</evidence>
<evidence type="ECO:0000313" key="8">
    <source>
        <dbReference type="EMBL" id="CEP14277.1"/>
    </source>
</evidence>
<sequence length="199" mass="22632">MIFYRTLVFIANSQDHFKLQDHNCPSLKDPSMDIRVPVCPICDKPVPIKRGDDPNIRMNQHIQSNCSDLEPKNDSKCRKKGCTTKMLVPMLCTECGLSFCVKHRLEVDHQCQGKPAKPTPLIKKTLFSSSNNSSNKQPQTSRLEMERQRRERANAANQRNQDIARLQAKAKQGKITDNEQIQLAKLLSLKDKDGKCIVC</sequence>